<protein>
    <submittedName>
        <fullName evidence="2">T9SS type B sorting domain-containing protein</fullName>
    </submittedName>
</protein>
<comment type="caution">
    <text evidence="2">The sequence shown here is derived from an EMBL/GenBank/DDBJ whole genome shotgun (WGS) entry which is preliminary data.</text>
</comment>
<feature type="chain" id="PRO_5024381919" evidence="1">
    <location>
        <begin position="20"/>
        <end position="658"/>
    </location>
</feature>
<keyword evidence="3" id="KW-1185">Reference proteome</keyword>
<evidence type="ECO:0000256" key="1">
    <source>
        <dbReference type="SAM" id="SignalP"/>
    </source>
</evidence>
<evidence type="ECO:0000313" key="3">
    <source>
        <dbReference type="Proteomes" id="UP000323632"/>
    </source>
</evidence>
<dbReference type="RefSeq" id="WP_150032233.1">
    <property type="nucleotide sequence ID" value="NZ_VWSH01000002.1"/>
</dbReference>
<dbReference type="Proteomes" id="UP000323632">
    <property type="component" value="Unassembled WGS sequence"/>
</dbReference>
<feature type="signal peptide" evidence="1">
    <location>
        <begin position="1"/>
        <end position="19"/>
    </location>
</feature>
<accession>A0A5M6CHS4</accession>
<dbReference type="EMBL" id="VWSH01000002">
    <property type="protein sequence ID" value="KAA5534553.1"/>
    <property type="molecule type" value="Genomic_DNA"/>
</dbReference>
<dbReference type="AlphaFoldDB" id="A0A5M6CHS4"/>
<reference evidence="2 3" key="1">
    <citation type="submission" date="2019-09" db="EMBL/GenBank/DDBJ databases">
        <title>Genome sequence and assembly of Taibaiella sp.</title>
        <authorList>
            <person name="Chhetri G."/>
        </authorList>
    </citation>
    <scope>NUCLEOTIDE SEQUENCE [LARGE SCALE GENOMIC DNA]</scope>
    <source>
        <strain evidence="2 3">KVB11</strain>
    </source>
</reference>
<dbReference type="NCBIfam" id="TIGR04131">
    <property type="entry name" value="Bac_Flav_CTERM"/>
    <property type="match status" value="1"/>
</dbReference>
<organism evidence="2 3">
    <name type="scientific">Taibaiella lutea</name>
    <dbReference type="NCBI Taxonomy" id="2608001"/>
    <lineage>
        <taxon>Bacteria</taxon>
        <taxon>Pseudomonadati</taxon>
        <taxon>Bacteroidota</taxon>
        <taxon>Chitinophagia</taxon>
        <taxon>Chitinophagales</taxon>
        <taxon>Chitinophagaceae</taxon>
        <taxon>Taibaiella</taxon>
    </lineage>
</organism>
<proteinExistence type="predicted"/>
<gene>
    <name evidence="2" type="ORF">F0919_07995</name>
</gene>
<dbReference type="InterPro" id="IPR026341">
    <property type="entry name" value="T9SS_type_B"/>
</dbReference>
<keyword evidence="1" id="KW-0732">Signal</keyword>
<sequence length="658" mass="70793">MKFRFFLLVLSVFFSTARAQLIINEFSQGANGAQEYIELVVVGQRSCAGDSCIDIRGWIVDDNNGWYGASGGQGIAPGHIRFSNDPNWSCVPYGSIILLYNMSDKNPVITLADDPTDANNDNVYVLSSVSPLIEGTTATPVSPSSLTYSYPSTTAYTASPAWNCIGLANTGDAVIVVDPAAPGTAVHSIAYGNLTSATSAVINKTTSGGAKNYYLTNDQYTSSAAYNVGNAPTDETPGAPNNAANATWINSMLTNVSGSADYDIYACIGQGNSYNFNGSVLTTTGIYTDTFNTLLGCDSIIHLHLDVVTPIVVNGIISSCQPVVFIGVTYTSSTVVNDTLLSALGCDSAFVNMIIQIQTITTTEIRDTVSGCQSIVYNGVPYTMSQEITDTIKTAAGCDSVYKKVYLNVLPTPQVDVSDNLTICKGASITLTANAAFPVTWDGYPQGATINVMPEETTEYIARVVNELNCEGNASVTVYVENFTLSLNASTTEAEIGIPVELTVTGNQDFQVTSWQPANLFPNQTLKQQSITFHEKGTAYITVTGETESNCRDTATLSIKILQSPSVFIPTGFTPNGDGMNDYFRPQFIRDYDIRNFSIFNRWGQKVYGIYTKQQLGDGWDGSFNGKKCDVGTYYYILSLQDPLKKESVIKGDVTLAN</sequence>
<name>A0A5M6CHS4_9BACT</name>
<evidence type="ECO:0000313" key="2">
    <source>
        <dbReference type="EMBL" id="KAA5534553.1"/>
    </source>
</evidence>
<dbReference type="Pfam" id="PF13585">
    <property type="entry name" value="CHU_C"/>
    <property type="match status" value="1"/>
</dbReference>